<dbReference type="Gene3D" id="3.40.50.150">
    <property type="entry name" value="Vaccinia Virus protein VP39"/>
    <property type="match status" value="1"/>
</dbReference>
<feature type="binding site" evidence="6">
    <location>
        <begin position="236"/>
        <end position="237"/>
    </location>
    <ligand>
        <name>S-adenosyl-L-methionine</name>
        <dbReference type="ChEBI" id="CHEBI:59789"/>
    </ligand>
</feature>
<evidence type="ECO:0000256" key="3">
    <source>
        <dbReference type="ARBA" id="ARBA00022679"/>
    </source>
</evidence>
<dbReference type="InterPro" id="IPR000780">
    <property type="entry name" value="CheR_MeTrfase"/>
</dbReference>
<feature type="domain" description="CheR-type methyltransferase" evidence="7">
    <location>
        <begin position="19"/>
        <end position="292"/>
    </location>
</feature>
<protein>
    <recommendedName>
        <fullName evidence="5">Chemotaxis protein methyltransferase</fullName>
        <ecNumber evidence="5">2.1.1.80</ecNumber>
    </recommendedName>
</protein>
<dbReference type="RefSeq" id="WP_125971910.1">
    <property type="nucleotide sequence ID" value="NZ_BAAADY010000041.1"/>
</dbReference>
<dbReference type="PROSITE" id="PS50123">
    <property type="entry name" value="CHER"/>
    <property type="match status" value="1"/>
</dbReference>
<evidence type="ECO:0000256" key="1">
    <source>
        <dbReference type="ARBA" id="ARBA00001541"/>
    </source>
</evidence>
<keyword evidence="3 5" id="KW-0808">Transferase</keyword>
<comment type="caution">
    <text evidence="8">The sequence shown here is derived from an EMBL/GenBank/DDBJ whole genome shotgun (WGS) entry which is preliminary data.</text>
</comment>
<dbReference type="EC" id="2.1.1.80" evidence="5"/>
<feature type="binding site" evidence="6">
    <location>
        <position position="135"/>
    </location>
    <ligand>
        <name>S-adenosyl-L-methionine</name>
        <dbReference type="ChEBI" id="CHEBI:59789"/>
    </ligand>
</feature>
<dbReference type="Gene3D" id="1.10.155.10">
    <property type="entry name" value="Chemotaxis receptor methyltransferase CheR, N-terminal domain"/>
    <property type="match status" value="1"/>
</dbReference>
<evidence type="ECO:0000313" key="8">
    <source>
        <dbReference type="EMBL" id="NJB97670.1"/>
    </source>
</evidence>
<dbReference type="InterPro" id="IPR029063">
    <property type="entry name" value="SAM-dependent_MTases_sf"/>
</dbReference>
<feature type="binding site" evidence="6">
    <location>
        <position position="96"/>
    </location>
    <ligand>
        <name>S-adenosyl-L-methionine</name>
        <dbReference type="ChEBI" id="CHEBI:59789"/>
    </ligand>
</feature>
<evidence type="ECO:0000256" key="6">
    <source>
        <dbReference type="PIRSR" id="PIRSR000410-1"/>
    </source>
</evidence>
<keyword evidence="4 5" id="KW-0949">S-adenosyl-L-methionine</keyword>
<dbReference type="GO" id="GO:0032259">
    <property type="term" value="P:methylation"/>
    <property type="evidence" value="ECO:0007669"/>
    <property type="project" value="UniProtKB-KW"/>
</dbReference>
<dbReference type="AlphaFoldDB" id="A0A7X5Y0S7"/>
<sequence length="292" mass="32387">MSPAGGAAAASAGAGNAMAPGQNAELTPRDFQAIAAIMYDDARISLSEAKTTLVQSRLARRLRKFGLNRFCDYVDLVHSDAEERSAMVVALTTNHTHFFREPHHFDHFRETVIPTLQRKQGPIRIWSAGCSSGEEVYTIAMCLLGPSRSSASWLRNADVRLLATDIAPHVVESVQRGVYAENVAAGVPEPYRSTWMKPTQGGFVMAEEARQMVTAKVLNLFEPWPLKAAYDVIFCRNVMIYFGDPAKEELEHRFVEQLARGSFLYIGHSERLIGPAASKMRSCGHTIYQKPE</sequence>
<keyword evidence="2 5" id="KW-0489">Methyltransferase</keyword>
<reference evidence="8 9" key="1">
    <citation type="submission" date="2020-03" db="EMBL/GenBank/DDBJ databases">
        <title>Genomic Encyclopedia of Type Strains, Phase IV (KMG-IV): sequencing the most valuable type-strain genomes for metagenomic binning, comparative biology and taxonomic classification.</title>
        <authorList>
            <person name="Goeker M."/>
        </authorList>
    </citation>
    <scope>NUCLEOTIDE SEQUENCE [LARGE SCALE GENOMIC DNA]</scope>
    <source>
        <strain evidence="8 9">DSM 7225</strain>
    </source>
</reference>
<dbReference type="SUPFAM" id="SSF47757">
    <property type="entry name" value="Chemotaxis receptor methyltransferase CheR, N-terminal domain"/>
    <property type="match status" value="1"/>
</dbReference>
<accession>A0A7X5Y0S7</accession>
<dbReference type="InterPro" id="IPR022641">
    <property type="entry name" value="CheR_N"/>
</dbReference>
<dbReference type="Pfam" id="PF01739">
    <property type="entry name" value="CheR"/>
    <property type="match status" value="1"/>
</dbReference>
<dbReference type="InterPro" id="IPR022642">
    <property type="entry name" value="CheR_C"/>
</dbReference>
<dbReference type="SMART" id="SM00138">
    <property type="entry name" value="MeTrc"/>
    <property type="match status" value="1"/>
</dbReference>
<comment type="function">
    <text evidence="5">Methylation of the membrane-bound methyl-accepting chemotaxis proteins (MCP) to form gamma-glutamyl methyl ester residues in MCP.</text>
</comment>
<keyword evidence="9" id="KW-1185">Reference proteome</keyword>
<proteinExistence type="predicted"/>
<evidence type="ECO:0000313" key="9">
    <source>
        <dbReference type="Proteomes" id="UP000531251"/>
    </source>
</evidence>
<dbReference type="InterPro" id="IPR036804">
    <property type="entry name" value="CheR_N_sf"/>
</dbReference>
<dbReference type="PANTHER" id="PTHR24422">
    <property type="entry name" value="CHEMOTAXIS PROTEIN METHYLTRANSFERASE"/>
    <property type="match status" value="1"/>
</dbReference>
<feature type="binding site" evidence="6">
    <location>
        <position position="165"/>
    </location>
    <ligand>
        <name>S-adenosyl-L-methionine</name>
        <dbReference type="ChEBI" id="CHEBI:59789"/>
    </ligand>
</feature>
<dbReference type="Proteomes" id="UP000531251">
    <property type="component" value="Unassembled WGS sequence"/>
</dbReference>
<organism evidence="8 9">
    <name type="scientific">Sphingomonas trueperi</name>
    <dbReference type="NCBI Taxonomy" id="53317"/>
    <lineage>
        <taxon>Bacteria</taxon>
        <taxon>Pseudomonadati</taxon>
        <taxon>Pseudomonadota</taxon>
        <taxon>Alphaproteobacteria</taxon>
        <taxon>Sphingomonadales</taxon>
        <taxon>Sphingomonadaceae</taxon>
        <taxon>Sphingomonas</taxon>
    </lineage>
</organism>
<gene>
    <name evidence="8" type="ORF">GGR89_001985</name>
</gene>
<dbReference type="SUPFAM" id="SSF53335">
    <property type="entry name" value="S-adenosyl-L-methionine-dependent methyltransferases"/>
    <property type="match status" value="1"/>
</dbReference>
<dbReference type="InterPro" id="IPR050903">
    <property type="entry name" value="Bact_Chemotaxis_MeTrfase"/>
</dbReference>
<comment type="catalytic activity">
    <reaction evidence="1 5">
        <text>L-glutamyl-[protein] + S-adenosyl-L-methionine = [protein]-L-glutamate 5-O-methyl ester + S-adenosyl-L-homocysteine</text>
        <dbReference type="Rhea" id="RHEA:24452"/>
        <dbReference type="Rhea" id="RHEA-COMP:10208"/>
        <dbReference type="Rhea" id="RHEA-COMP:10311"/>
        <dbReference type="ChEBI" id="CHEBI:29973"/>
        <dbReference type="ChEBI" id="CHEBI:57856"/>
        <dbReference type="ChEBI" id="CHEBI:59789"/>
        <dbReference type="ChEBI" id="CHEBI:82795"/>
        <dbReference type="EC" id="2.1.1.80"/>
    </reaction>
</comment>
<feature type="binding site" evidence="6">
    <location>
        <begin position="219"/>
        <end position="220"/>
    </location>
    <ligand>
        <name>S-adenosyl-L-methionine</name>
        <dbReference type="ChEBI" id="CHEBI:59789"/>
    </ligand>
</feature>
<evidence type="ECO:0000256" key="2">
    <source>
        <dbReference type="ARBA" id="ARBA00022603"/>
    </source>
</evidence>
<evidence type="ECO:0000256" key="5">
    <source>
        <dbReference type="PIRNR" id="PIRNR000410"/>
    </source>
</evidence>
<dbReference type="Pfam" id="PF03705">
    <property type="entry name" value="CheR_N"/>
    <property type="match status" value="1"/>
</dbReference>
<evidence type="ECO:0000259" key="7">
    <source>
        <dbReference type="PROSITE" id="PS50123"/>
    </source>
</evidence>
<evidence type="ECO:0000256" key="4">
    <source>
        <dbReference type="ARBA" id="ARBA00022691"/>
    </source>
</evidence>
<dbReference type="PRINTS" id="PR00996">
    <property type="entry name" value="CHERMTFRASE"/>
</dbReference>
<name>A0A7X5Y0S7_9SPHN</name>
<dbReference type="EMBL" id="JAATJB010000005">
    <property type="protein sequence ID" value="NJB97670.1"/>
    <property type="molecule type" value="Genomic_DNA"/>
</dbReference>
<dbReference type="InterPro" id="IPR026024">
    <property type="entry name" value="Chemotaxis_MeTrfase_CheR"/>
</dbReference>
<dbReference type="PIRSF" id="PIRSF000410">
    <property type="entry name" value="CheR"/>
    <property type="match status" value="1"/>
</dbReference>
<dbReference type="GO" id="GO:0008983">
    <property type="term" value="F:protein-glutamate O-methyltransferase activity"/>
    <property type="evidence" value="ECO:0007669"/>
    <property type="project" value="UniProtKB-EC"/>
</dbReference>
<dbReference type="PANTHER" id="PTHR24422:SF19">
    <property type="entry name" value="CHEMOTAXIS PROTEIN METHYLTRANSFERASE"/>
    <property type="match status" value="1"/>
</dbReference>
<feature type="binding site" evidence="6">
    <location>
        <position position="100"/>
    </location>
    <ligand>
        <name>S-adenosyl-L-methionine</name>
        <dbReference type="ChEBI" id="CHEBI:59789"/>
    </ligand>
</feature>
<feature type="binding site" evidence="6">
    <location>
        <position position="94"/>
    </location>
    <ligand>
        <name>S-adenosyl-L-methionine</name>
        <dbReference type="ChEBI" id="CHEBI:59789"/>
    </ligand>
</feature>